<evidence type="ECO:0000313" key="1">
    <source>
        <dbReference type="EMBL" id="PPQ28232.1"/>
    </source>
</evidence>
<gene>
    <name evidence="1" type="ORF">CCR94_18205</name>
</gene>
<dbReference type="RefSeq" id="WP_104509265.1">
    <property type="nucleotide sequence ID" value="NZ_JACIGC010000031.1"/>
</dbReference>
<accession>A0A2S6N0U6</accession>
<keyword evidence="2" id="KW-1185">Reference proteome</keyword>
<dbReference type="Proteomes" id="UP000239089">
    <property type="component" value="Unassembled WGS sequence"/>
</dbReference>
<comment type="caution">
    <text evidence="1">The sequence shown here is derived from an EMBL/GenBank/DDBJ whole genome shotgun (WGS) entry which is preliminary data.</text>
</comment>
<dbReference type="AlphaFoldDB" id="A0A2S6N0U6"/>
<protein>
    <submittedName>
        <fullName evidence="1">Uncharacterized protein</fullName>
    </submittedName>
</protein>
<reference evidence="1 2" key="1">
    <citation type="journal article" date="2018" name="Arch. Microbiol.">
        <title>New insights into the metabolic potential of the phototrophic purple bacterium Rhodopila globiformis DSM 161(T) from its draft genome sequence and evidence for a vanadium-dependent nitrogenase.</title>
        <authorList>
            <person name="Imhoff J.F."/>
            <person name="Rahn T."/>
            <person name="Kunzel S."/>
            <person name="Neulinger S.C."/>
        </authorList>
    </citation>
    <scope>NUCLEOTIDE SEQUENCE [LARGE SCALE GENOMIC DNA]</scope>
    <source>
        <strain evidence="1 2">DSM 16996</strain>
    </source>
</reference>
<name>A0A2S6N0U6_9HYPH</name>
<sequence length="90" mass="9683">MNTATPQPEDEITHVLYLIGASAYACITTGDGRKVDILLQGGQSGQNSLRAFAAAKQREAARAGHMARLARDAADWLDRQSGPIFRRAGE</sequence>
<proteinExistence type="predicted"/>
<evidence type="ECO:0000313" key="2">
    <source>
        <dbReference type="Proteomes" id="UP000239089"/>
    </source>
</evidence>
<dbReference type="OrthoDB" id="9957103at2"/>
<dbReference type="EMBL" id="NHSJ01000112">
    <property type="protein sequence ID" value="PPQ28232.1"/>
    <property type="molecule type" value="Genomic_DNA"/>
</dbReference>
<organism evidence="1 2">
    <name type="scientific">Rhodoblastus sphagnicola</name>
    <dbReference type="NCBI Taxonomy" id="333368"/>
    <lineage>
        <taxon>Bacteria</taxon>
        <taxon>Pseudomonadati</taxon>
        <taxon>Pseudomonadota</taxon>
        <taxon>Alphaproteobacteria</taxon>
        <taxon>Hyphomicrobiales</taxon>
        <taxon>Rhodoblastaceae</taxon>
        <taxon>Rhodoblastus</taxon>
    </lineage>
</organism>